<dbReference type="Proteomes" id="UP000179069">
    <property type="component" value="Unassembled WGS sequence"/>
</dbReference>
<feature type="domain" description="EamA" evidence="2">
    <location>
        <begin position="3"/>
        <end position="136"/>
    </location>
</feature>
<comment type="caution">
    <text evidence="3">The sequence shown here is derived from an EMBL/GenBank/DDBJ whole genome shotgun (WGS) entry which is preliminary data.</text>
</comment>
<evidence type="ECO:0000259" key="2">
    <source>
        <dbReference type="Pfam" id="PF00892"/>
    </source>
</evidence>
<feature type="domain" description="EamA" evidence="2">
    <location>
        <begin position="146"/>
        <end position="282"/>
    </location>
</feature>
<dbReference type="GO" id="GO:0016020">
    <property type="term" value="C:membrane"/>
    <property type="evidence" value="ECO:0007669"/>
    <property type="project" value="InterPro"/>
</dbReference>
<feature type="transmembrane region" description="Helical" evidence="1">
    <location>
        <begin position="212"/>
        <end position="229"/>
    </location>
</feature>
<feature type="transmembrane region" description="Helical" evidence="1">
    <location>
        <begin position="64"/>
        <end position="83"/>
    </location>
</feature>
<keyword evidence="1" id="KW-1133">Transmembrane helix</keyword>
<dbReference type="InterPro" id="IPR037185">
    <property type="entry name" value="EmrE-like"/>
</dbReference>
<dbReference type="Gene3D" id="1.10.3730.20">
    <property type="match status" value="1"/>
</dbReference>
<feature type="transmembrane region" description="Helical" evidence="1">
    <location>
        <begin position="119"/>
        <end position="136"/>
    </location>
</feature>
<sequence length="283" mass="31365">MNWFAWAAVSVVTTSVANLLQRVIMREKDSDAFGTAIIFQFAIAFLIGIFAIWNGFVLPPIGEYFWNFLAATLLWGLGSLSLFKANQMLESSEIAIISSLGIVITIVSSLLFLGESFNIAKTIGTVLILSSIFLVTEKKEKFSFKKGTMYALITTLFYGLAVTNDAFILRTYDAVSYTSVISFLPGVLLLTLRPRAIATFRRLRDMKFTKNMAFLTIFYSAQAVAYYLALHVGANASQLAPIYKSSIILTVLLAIVFLKEKERITLKLFSAALVTVGVLLIIR</sequence>
<feature type="transmembrane region" description="Helical" evidence="1">
    <location>
        <begin position="148"/>
        <end position="168"/>
    </location>
</feature>
<dbReference type="AlphaFoldDB" id="A0A1G1VM25"/>
<dbReference type="Pfam" id="PF00892">
    <property type="entry name" value="EamA"/>
    <property type="match status" value="2"/>
</dbReference>
<feature type="transmembrane region" description="Helical" evidence="1">
    <location>
        <begin position="95"/>
        <end position="113"/>
    </location>
</feature>
<feature type="transmembrane region" description="Helical" evidence="1">
    <location>
        <begin position="265"/>
        <end position="282"/>
    </location>
</feature>
<feature type="transmembrane region" description="Helical" evidence="1">
    <location>
        <begin position="241"/>
        <end position="258"/>
    </location>
</feature>
<organism evidence="3 4">
    <name type="scientific">Candidatus Chisholmbacteria bacterium RIFCSPHIGHO2_01_FULL_49_18</name>
    <dbReference type="NCBI Taxonomy" id="1797590"/>
    <lineage>
        <taxon>Bacteria</taxon>
        <taxon>Candidatus Chisholmiibacteriota</taxon>
    </lineage>
</organism>
<evidence type="ECO:0000313" key="3">
    <source>
        <dbReference type="EMBL" id="OGY16455.1"/>
    </source>
</evidence>
<feature type="transmembrane region" description="Helical" evidence="1">
    <location>
        <begin position="37"/>
        <end position="58"/>
    </location>
</feature>
<evidence type="ECO:0000256" key="1">
    <source>
        <dbReference type="SAM" id="Phobius"/>
    </source>
</evidence>
<keyword evidence="1" id="KW-0812">Transmembrane</keyword>
<dbReference type="EMBL" id="MHCI01000015">
    <property type="protein sequence ID" value="OGY16455.1"/>
    <property type="molecule type" value="Genomic_DNA"/>
</dbReference>
<reference evidence="3 4" key="1">
    <citation type="journal article" date="2016" name="Nat. Commun.">
        <title>Thousands of microbial genomes shed light on interconnected biogeochemical processes in an aquifer system.</title>
        <authorList>
            <person name="Anantharaman K."/>
            <person name="Brown C.T."/>
            <person name="Hug L.A."/>
            <person name="Sharon I."/>
            <person name="Castelle C.J."/>
            <person name="Probst A.J."/>
            <person name="Thomas B.C."/>
            <person name="Singh A."/>
            <person name="Wilkins M.J."/>
            <person name="Karaoz U."/>
            <person name="Brodie E.L."/>
            <person name="Williams K.H."/>
            <person name="Hubbard S.S."/>
            <person name="Banfield J.F."/>
        </authorList>
    </citation>
    <scope>NUCLEOTIDE SEQUENCE [LARGE SCALE GENOMIC DNA]</scope>
</reference>
<accession>A0A1G1VM25</accession>
<protein>
    <recommendedName>
        <fullName evidence="2">EamA domain-containing protein</fullName>
    </recommendedName>
</protein>
<keyword evidence="1" id="KW-0472">Membrane</keyword>
<dbReference type="InterPro" id="IPR000620">
    <property type="entry name" value="EamA_dom"/>
</dbReference>
<feature type="transmembrane region" description="Helical" evidence="1">
    <location>
        <begin position="6"/>
        <end position="25"/>
    </location>
</feature>
<evidence type="ECO:0000313" key="4">
    <source>
        <dbReference type="Proteomes" id="UP000179069"/>
    </source>
</evidence>
<gene>
    <name evidence="3" type="ORF">A2785_02050</name>
</gene>
<name>A0A1G1VM25_9BACT</name>
<proteinExistence type="predicted"/>
<dbReference type="SUPFAM" id="SSF103481">
    <property type="entry name" value="Multidrug resistance efflux transporter EmrE"/>
    <property type="match status" value="2"/>
</dbReference>
<feature type="transmembrane region" description="Helical" evidence="1">
    <location>
        <begin position="174"/>
        <end position="192"/>
    </location>
</feature>